<feature type="domain" description="Cache 3/Cache 2 fusion" evidence="1">
    <location>
        <begin position="104"/>
        <end position="167"/>
    </location>
</feature>
<evidence type="ECO:0000259" key="1">
    <source>
        <dbReference type="Pfam" id="PF17201"/>
    </source>
</evidence>
<dbReference type="Pfam" id="PF17201">
    <property type="entry name" value="Cache_3-Cache_2"/>
    <property type="match status" value="1"/>
</dbReference>
<sequence length="172" mass="19796">MSEETLPWSSRETILRTVVDAHENIVSISLVDTTGREKVKIFNPLLLEKEPGLLNFKSDETFKLMLEKKQNQIMSNLYFYESKDPRLNLFHRLNERFSLLIVLSLKTLWAQLNEIHIGKTGYAFLVNQKGKIIAHPDKEKFWTEAATNLDIVNQAIKAVSEGSSEYPDEKGE</sequence>
<comment type="caution">
    <text evidence="2">The sequence shown here is derived from an EMBL/GenBank/DDBJ whole genome shotgun (WGS) entry which is preliminary data.</text>
</comment>
<dbReference type="EMBL" id="BARV01037459">
    <property type="protein sequence ID" value="GAI51040.1"/>
    <property type="molecule type" value="Genomic_DNA"/>
</dbReference>
<organism evidence="2">
    <name type="scientific">marine sediment metagenome</name>
    <dbReference type="NCBI Taxonomy" id="412755"/>
    <lineage>
        <taxon>unclassified sequences</taxon>
        <taxon>metagenomes</taxon>
        <taxon>ecological metagenomes</taxon>
    </lineage>
</organism>
<gene>
    <name evidence="2" type="ORF">S06H3_57951</name>
</gene>
<dbReference type="AlphaFoldDB" id="X1QJ70"/>
<proteinExistence type="predicted"/>
<accession>X1QJ70</accession>
<protein>
    <recommendedName>
        <fullName evidence="1">Cache 3/Cache 2 fusion domain-containing protein</fullName>
    </recommendedName>
</protein>
<evidence type="ECO:0000313" key="2">
    <source>
        <dbReference type="EMBL" id="GAI51040.1"/>
    </source>
</evidence>
<reference evidence="2" key="1">
    <citation type="journal article" date="2014" name="Front. Microbiol.">
        <title>High frequency of phylogenetically diverse reductive dehalogenase-homologous genes in deep subseafloor sedimentary metagenomes.</title>
        <authorList>
            <person name="Kawai M."/>
            <person name="Futagami T."/>
            <person name="Toyoda A."/>
            <person name="Takaki Y."/>
            <person name="Nishi S."/>
            <person name="Hori S."/>
            <person name="Arai W."/>
            <person name="Tsubouchi T."/>
            <person name="Morono Y."/>
            <person name="Uchiyama I."/>
            <person name="Ito T."/>
            <person name="Fujiyama A."/>
            <person name="Inagaki F."/>
            <person name="Takami H."/>
        </authorList>
    </citation>
    <scope>NUCLEOTIDE SEQUENCE</scope>
    <source>
        <strain evidence="2">Expedition CK06-06</strain>
    </source>
</reference>
<dbReference type="Gene3D" id="3.30.450.20">
    <property type="entry name" value="PAS domain"/>
    <property type="match status" value="1"/>
</dbReference>
<dbReference type="InterPro" id="IPR033462">
    <property type="entry name" value="Cache_3-Cache_2"/>
</dbReference>
<name>X1QJ70_9ZZZZ</name>
<dbReference type="CDD" id="cd12912">
    <property type="entry name" value="PDC2_MCP_like"/>
    <property type="match status" value="1"/>
</dbReference>